<dbReference type="InterPro" id="IPR045865">
    <property type="entry name" value="ACT-like_dom_sf"/>
</dbReference>
<evidence type="ECO:0000259" key="11">
    <source>
        <dbReference type="Pfam" id="PF01842"/>
    </source>
</evidence>
<dbReference type="GO" id="GO:0046872">
    <property type="term" value="F:metal ion binding"/>
    <property type="evidence" value="ECO:0007669"/>
    <property type="project" value="UniProtKB-KW"/>
</dbReference>
<evidence type="ECO:0000256" key="3">
    <source>
        <dbReference type="ARBA" id="ARBA00022432"/>
    </source>
</evidence>
<dbReference type="InterPro" id="IPR051318">
    <property type="entry name" value="Fe-S_L-Ser"/>
</dbReference>
<proteinExistence type="inferred from homology"/>
<keyword evidence="7 10" id="KW-0411">Iron-sulfur</keyword>
<accession>A0A1X7JEK2</accession>
<evidence type="ECO:0000256" key="5">
    <source>
        <dbReference type="ARBA" id="ARBA00022723"/>
    </source>
</evidence>
<gene>
    <name evidence="13" type="ORF">SAMN06275492_11135</name>
</gene>
<dbReference type="OrthoDB" id="9805537at2"/>
<dbReference type="SUPFAM" id="SSF55021">
    <property type="entry name" value="ACT-like"/>
    <property type="match status" value="1"/>
</dbReference>
<evidence type="ECO:0000256" key="2">
    <source>
        <dbReference type="ARBA" id="ARBA00008636"/>
    </source>
</evidence>
<keyword evidence="5 10" id="KW-0479">Metal-binding</keyword>
<dbReference type="PIRSF" id="PIRSF036692">
    <property type="entry name" value="SDH_B"/>
    <property type="match status" value="1"/>
</dbReference>
<reference evidence="14" key="1">
    <citation type="submission" date="2017-04" db="EMBL/GenBank/DDBJ databases">
        <authorList>
            <person name="Varghese N."/>
            <person name="Submissions S."/>
        </authorList>
    </citation>
    <scope>NUCLEOTIDE SEQUENCE [LARGE SCALE GENOMIC DNA]</scope>
    <source>
        <strain evidence="14">USBA 82</strain>
    </source>
</reference>
<dbReference type="Proteomes" id="UP000193355">
    <property type="component" value="Unassembled WGS sequence"/>
</dbReference>
<dbReference type="NCBIfam" id="TIGR00719">
    <property type="entry name" value="sda_beta"/>
    <property type="match status" value="1"/>
</dbReference>
<dbReference type="SUPFAM" id="SSF143548">
    <property type="entry name" value="Serine metabolism enzymes domain"/>
    <property type="match status" value="1"/>
</dbReference>
<dbReference type="EMBL" id="FXBB01000011">
    <property type="protein sequence ID" value="SMG26299.1"/>
    <property type="molecule type" value="Genomic_DNA"/>
</dbReference>
<evidence type="ECO:0000313" key="14">
    <source>
        <dbReference type="Proteomes" id="UP000193355"/>
    </source>
</evidence>
<dbReference type="PANTHER" id="PTHR30182">
    <property type="entry name" value="L-SERINE DEHYDRATASE"/>
    <property type="match status" value="1"/>
</dbReference>
<keyword evidence="3 10" id="KW-0312">Gluconeogenesis</keyword>
<dbReference type="Pfam" id="PF01842">
    <property type="entry name" value="ACT"/>
    <property type="match status" value="1"/>
</dbReference>
<dbReference type="Pfam" id="PF03315">
    <property type="entry name" value="SDH_beta"/>
    <property type="match status" value="1"/>
</dbReference>
<dbReference type="InterPro" id="IPR004643">
    <property type="entry name" value="Fe-S_L-Ser_bsu"/>
</dbReference>
<dbReference type="InterPro" id="IPR029009">
    <property type="entry name" value="ASB_dom_sf"/>
</dbReference>
<evidence type="ECO:0000256" key="1">
    <source>
        <dbReference type="ARBA" id="ARBA00001966"/>
    </source>
</evidence>
<dbReference type="GO" id="GO:0003941">
    <property type="term" value="F:L-serine ammonia-lyase activity"/>
    <property type="evidence" value="ECO:0007669"/>
    <property type="project" value="UniProtKB-UniRule"/>
</dbReference>
<evidence type="ECO:0000256" key="6">
    <source>
        <dbReference type="ARBA" id="ARBA00023004"/>
    </source>
</evidence>
<feature type="domain" description="ACT" evidence="11">
    <location>
        <begin position="146"/>
        <end position="204"/>
    </location>
</feature>
<evidence type="ECO:0000256" key="8">
    <source>
        <dbReference type="ARBA" id="ARBA00023239"/>
    </source>
</evidence>
<dbReference type="EC" id="4.3.1.17" evidence="10"/>
<dbReference type="STRING" id="561720.SAMN06275492_11135"/>
<organism evidence="13 14">
    <name type="scientific">Dethiosulfovibrio salsuginis</name>
    <dbReference type="NCBI Taxonomy" id="561720"/>
    <lineage>
        <taxon>Bacteria</taxon>
        <taxon>Thermotogati</taxon>
        <taxon>Synergistota</taxon>
        <taxon>Synergistia</taxon>
        <taxon>Synergistales</taxon>
        <taxon>Dethiosulfovibrionaceae</taxon>
        <taxon>Dethiosulfovibrio</taxon>
    </lineage>
</organism>
<dbReference type="AlphaFoldDB" id="A0A1X7JEK2"/>
<dbReference type="InterPro" id="IPR005131">
    <property type="entry name" value="Ser_deHydtase_bsu"/>
</dbReference>
<dbReference type="PANTHER" id="PTHR30182:SF12">
    <property type="entry name" value="L-SERINE DEHYDRATASE, BETA CHAIN-RELATED"/>
    <property type="match status" value="1"/>
</dbReference>
<evidence type="ECO:0000256" key="10">
    <source>
        <dbReference type="RuleBase" id="RU366059"/>
    </source>
</evidence>
<comment type="catalytic activity">
    <reaction evidence="9 10">
        <text>L-serine = pyruvate + NH4(+)</text>
        <dbReference type="Rhea" id="RHEA:19169"/>
        <dbReference type="ChEBI" id="CHEBI:15361"/>
        <dbReference type="ChEBI" id="CHEBI:28938"/>
        <dbReference type="ChEBI" id="CHEBI:33384"/>
        <dbReference type="EC" id="4.3.1.17"/>
    </reaction>
</comment>
<feature type="domain" description="Serine dehydratase beta chain" evidence="12">
    <location>
        <begin position="10"/>
        <end position="127"/>
    </location>
</feature>
<evidence type="ECO:0000259" key="12">
    <source>
        <dbReference type="Pfam" id="PF03315"/>
    </source>
</evidence>
<comment type="cofactor">
    <cofactor evidence="1 10">
        <name>[4Fe-4S] cluster</name>
        <dbReference type="ChEBI" id="CHEBI:49883"/>
    </cofactor>
</comment>
<keyword evidence="8 10" id="KW-0456">Lyase</keyword>
<name>A0A1X7JEK2_9BACT</name>
<evidence type="ECO:0000256" key="9">
    <source>
        <dbReference type="ARBA" id="ARBA00049406"/>
    </source>
</evidence>
<dbReference type="InterPro" id="IPR002912">
    <property type="entry name" value="ACT_dom"/>
</dbReference>
<keyword evidence="14" id="KW-1185">Reference proteome</keyword>
<dbReference type="GO" id="GO:0051539">
    <property type="term" value="F:4 iron, 4 sulfur cluster binding"/>
    <property type="evidence" value="ECO:0007669"/>
    <property type="project" value="UniProtKB-UniRule"/>
</dbReference>
<evidence type="ECO:0000256" key="7">
    <source>
        <dbReference type="ARBA" id="ARBA00023014"/>
    </source>
</evidence>
<evidence type="ECO:0000256" key="4">
    <source>
        <dbReference type="ARBA" id="ARBA00022485"/>
    </source>
</evidence>
<keyword evidence="4 10" id="KW-0004">4Fe-4S</keyword>
<protein>
    <recommendedName>
        <fullName evidence="10">L-serine dehydratase</fullName>
        <ecNumber evidence="10">4.3.1.17</ecNumber>
    </recommendedName>
</protein>
<dbReference type="CDD" id="cd04903">
    <property type="entry name" value="ACT_LSD"/>
    <property type="match status" value="1"/>
</dbReference>
<dbReference type="RefSeq" id="WP_085544381.1">
    <property type="nucleotide sequence ID" value="NZ_FXBB01000011.1"/>
</dbReference>
<keyword evidence="6 10" id="KW-0408">Iron</keyword>
<dbReference type="Gene3D" id="3.30.70.260">
    <property type="match status" value="1"/>
</dbReference>
<comment type="similarity">
    <text evidence="2 10">Belongs to the iron-sulfur dependent L-serine dehydratase family.</text>
</comment>
<dbReference type="GO" id="GO:0006094">
    <property type="term" value="P:gluconeogenesis"/>
    <property type="evidence" value="ECO:0007669"/>
    <property type="project" value="UniProtKB-KW"/>
</dbReference>
<dbReference type="Gene3D" id="3.30.1330.90">
    <property type="entry name" value="D-3-phosphoglycerate dehydrogenase, domain 3"/>
    <property type="match status" value="1"/>
</dbReference>
<sequence length="225" mass="24655">MSLMEIIGPVMVGPSSSHTAGAAKLGNVARRLWGKDVKDVTLYLRGSFAATYWGHGTDRALIGGLMGWLPDDERIPVAFDMAREVGMSYRFREEFVDGAHPNSVRFVMSDGDKTMEMVGASIGGGSVRIQEIDGFPVDIGGDLPALVIFHRDKPGVMASITTEIFRMKLNIAQMTLKRKARGKDAMVVIEMDGKLDQEELEKLEGFHSAYTRMFLLPAAAEEAQS</sequence>
<evidence type="ECO:0000313" key="13">
    <source>
        <dbReference type="EMBL" id="SMG26299.1"/>
    </source>
</evidence>